<reference evidence="2" key="2">
    <citation type="submission" date="2004-02" db="EMBL/GenBank/DDBJ databases">
        <authorList>
            <consortium name="Genoscope"/>
            <consortium name="Whitehead Institute Centre for Genome Research"/>
        </authorList>
    </citation>
    <scope>NUCLEOTIDE SEQUENCE</scope>
</reference>
<feature type="compositionally biased region" description="Polar residues" evidence="1">
    <location>
        <begin position="141"/>
        <end position="159"/>
    </location>
</feature>
<feature type="compositionally biased region" description="Pro residues" evidence="1">
    <location>
        <begin position="306"/>
        <end position="318"/>
    </location>
</feature>
<protein>
    <submittedName>
        <fullName evidence="2">(spotted green pufferfish) hypothetical protein</fullName>
    </submittedName>
</protein>
<dbReference type="EMBL" id="CAAE01014637">
    <property type="protein sequence ID" value="CAG01300.1"/>
    <property type="molecule type" value="Genomic_DNA"/>
</dbReference>
<proteinExistence type="predicted"/>
<dbReference type="KEGG" id="tng:GSTEN00020024G001"/>
<accession>Q4SDI2</accession>
<gene>
    <name evidence="2" type="ORF">GSTENG00020024001</name>
</gene>
<feature type="compositionally biased region" description="Basic residues" evidence="1">
    <location>
        <begin position="231"/>
        <end position="242"/>
    </location>
</feature>
<organism evidence="2">
    <name type="scientific">Tetraodon nigroviridis</name>
    <name type="common">Spotted green pufferfish</name>
    <name type="synonym">Chelonodon nigroviridis</name>
    <dbReference type="NCBI Taxonomy" id="99883"/>
    <lineage>
        <taxon>Eukaryota</taxon>
        <taxon>Metazoa</taxon>
        <taxon>Chordata</taxon>
        <taxon>Craniata</taxon>
        <taxon>Vertebrata</taxon>
        <taxon>Euteleostomi</taxon>
        <taxon>Actinopterygii</taxon>
        <taxon>Neopterygii</taxon>
        <taxon>Teleostei</taxon>
        <taxon>Neoteleostei</taxon>
        <taxon>Acanthomorphata</taxon>
        <taxon>Eupercaria</taxon>
        <taxon>Tetraodontiformes</taxon>
        <taxon>Tetradontoidea</taxon>
        <taxon>Tetraodontidae</taxon>
        <taxon>Tetraodon</taxon>
    </lineage>
</organism>
<evidence type="ECO:0000313" key="2">
    <source>
        <dbReference type="EMBL" id="CAG01300.1"/>
    </source>
</evidence>
<comment type="caution">
    <text evidence="2">The sequence shown here is derived from an EMBL/GenBank/DDBJ whole genome shotgun (WGS) entry which is preliminary data.</text>
</comment>
<feature type="region of interest" description="Disordered" evidence="1">
    <location>
        <begin position="69"/>
        <end position="254"/>
    </location>
</feature>
<reference evidence="2" key="1">
    <citation type="journal article" date="2004" name="Nature">
        <title>Genome duplication in the teleost fish Tetraodon nigroviridis reveals the early vertebrate proto-karyotype.</title>
        <authorList>
            <person name="Jaillon O."/>
            <person name="Aury J.-M."/>
            <person name="Brunet F."/>
            <person name="Petit J.-L."/>
            <person name="Stange-Thomann N."/>
            <person name="Mauceli E."/>
            <person name="Bouneau L."/>
            <person name="Fischer C."/>
            <person name="Ozouf-Costaz C."/>
            <person name="Bernot A."/>
            <person name="Nicaud S."/>
            <person name="Jaffe D."/>
            <person name="Fisher S."/>
            <person name="Lutfalla G."/>
            <person name="Dossat C."/>
            <person name="Segurens B."/>
            <person name="Dasilva C."/>
            <person name="Salanoubat M."/>
            <person name="Levy M."/>
            <person name="Boudet N."/>
            <person name="Castellano S."/>
            <person name="Anthouard V."/>
            <person name="Jubin C."/>
            <person name="Castelli V."/>
            <person name="Katinka M."/>
            <person name="Vacherie B."/>
            <person name="Biemont C."/>
            <person name="Skalli Z."/>
            <person name="Cattolico L."/>
            <person name="Poulain J."/>
            <person name="De Berardinis V."/>
            <person name="Cruaud C."/>
            <person name="Duprat S."/>
            <person name="Brottier P."/>
            <person name="Coutanceau J.-P."/>
            <person name="Gouzy J."/>
            <person name="Parra G."/>
            <person name="Lardier G."/>
            <person name="Chapple C."/>
            <person name="McKernan K.J."/>
            <person name="McEwan P."/>
            <person name="Bosak S."/>
            <person name="Kellis M."/>
            <person name="Volff J.-N."/>
            <person name="Guigo R."/>
            <person name="Zody M.C."/>
            <person name="Mesirov J."/>
            <person name="Lindblad-Toh K."/>
            <person name="Birren B."/>
            <person name="Nusbaum C."/>
            <person name="Kahn D."/>
            <person name="Robinson-Rechavi M."/>
            <person name="Laudet V."/>
            <person name="Schachter V."/>
            <person name="Quetier F."/>
            <person name="Saurin W."/>
            <person name="Scarpelli C."/>
            <person name="Wincker P."/>
            <person name="Lander E.S."/>
            <person name="Weissenbach J."/>
            <person name="Roest Crollius H."/>
        </authorList>
    </citation>
    <scope>NUCLEOTIDE SEQUENCE [LARGE SCALE GENOMIC DNA]</scope>
</reference>
<feature type="compositionally biased region" description="Pro residues" evidence="1">
    <location>
        <begin position="123"/>
        <end position="133"/>
    </location>
</feature>
<dbReference type="AlphaFoldDB" id="Q4SDI2"/>
<name>Q4SDI2_TETNG</name>
<evidence type="ECO:0000256" key="1">
    <source>
        <dbReference type="SAM" id="MobiDB-lite"/>
    </source>
</evidence>
<feature type="region of interest" description="Disordered" evidence="1">
    <location>
        <begin position="301"/>
        <end position="324"/>
    </location>
</feature>
<feature type="compositionally biased region" description="Basic and acidic residues" evidence="1">
    <location>
        <begin position="186"/>
        <end position="197"/>
    </location>
</feature>
<sequence>MTEVKLINIQRLLEAAEYLERRERDSQKSAFLQKILFCAFTGLHITSWRRIGPCEPGTTVATETGPTAAVSGAVEGPHPPGTRLHPPHHPGPAQQSQSTHQGEARRVGSAPSSSVFLRSSTSPSPPPLPPPPRNLKRRTGRASTSWTPWSASRGTSSVSWELLGAGGGGEGERTRSDSLGSALGSERSDSDQGERRGYRPRGGAQPPDGPSRLSGRGGGGRGERGVLPRRAGQRKQRQHQRPGRPQQPAEPGQRRGLLLLQRQALLPLLDPRPPPPAASWFCFPFFHHPQQQLGLWCYGETRPGAALPPPPPPPPPGPTRVCLS</sequence>